<feature type="region of interest" description="Disordered" evidence="1">
    <location>
        <begin position="49"/>
        <end position="113"/>
    </location>
</feature>
<protein>
    <submittedName>
        <fullName evidence="2">Uncharacterized protein</fullName>
    </submittedName>
</protein>
<reference evidence="2" key="1">
    <citation type="submission" date="2021-02" db="EMBL/GenBank/DDBJ databases">
        <title>Psilocybe cubensis genome.</title>
        <authorList>
            <person name="Mckernan K.J."/>
            <person name="Crawford S."/>
            <person name="Trippe A."/>
            <person name="Kane L.T."/>
            <person name="Mclaughlin S."/>
        </authorList>
    </citation>
    <scope>NUCLEOTIDE SEQUENCE [LARGE SCALE GENOMIC DNA]</scope>
    <source>
        <strain evidence="2">MGC-MH-2018</strain>
    </source>
</reference>
<comment type="caution">
    <text evidence="2">The sequence shown here is derived from an EMBL/GenBank/DDBJ whole genome shotgun (WGS) entry which is preliminary data.</text>
</comment>
<proteinExistence type="predicted"/>
<feature type="compositionally biased region" description="Low complexity" evidence="1">
    <location>
        <begin position="74"/>
        <end position="94"/>
    </location>
</feature>
<dbReference type="AlphaFoldDB" id="A0A8H7Y5Q1"/>
<accession>A0A8H7Y5Q1</accession>
<organism evidence="2">
    <name type="scientific">Psilocybe cubensis</name>
    <name type="common">Psychedelic mushroom</name>
    <name type="synonym">Stropharia cubensis</name>
    <dbReference type="NCBI Taxonomy" id="181762"/>
    <lineage>
        <taxon>Eukaryota</taxon>
        <taxon>Fungi</taxon>
        <taxon>Dikarya</taxon>
        <taxon>Basidiomycota</taxon>
        <taxon>Agaricomycotina</taxon>
        <taxon>Agaricomycetes</taxon>
        <taxon>Agaricomycetidae</taxon>
        <taxon>Agaricales</taxon>
        <taxon>Agaricineae</taxon>
        <taxon>Strophariaceae</taxon>
        <taxon>Psilocybe</taxon>
    </lineage>
</organism>
<gene>
    <name evidence="2" type="ORF">JR316_003535</name>
</gene>
<evidence type="ECO:0000256" key="1">
    <source>
        <dbReference type="SAM" id="MobiDB-lite"/>
    </source>
</evidence>
<dbReference type="EMBL" id="JAFIQS010000003">
    <property type="protein sequence ID" value="KAG5171449.1"/>
    <property type="molecule type" value="Genomic_DNA"/>
</dbReference>
<feature type="region of interest" description="Disordered" evidence="1">
    <location>
        <begin position="1"/>
        <end position="26"/>
    </location>
</feature>
<sequence>MAMHARPVPSDPYNPMPPATSFKADNDIIRHPSPFILNVIGGRPIVRHKGAAKSQTYRDPNEIAEDGTVQMEMKSFTNSPSFSSSSSTSTTKPPKGIRPTSGRVKLGSRPKLD</sequence>
<evidence type="ECO:0000313" key="2">
    <source>
        <dbReference type="EMBL" id="KAG5171449.1"/>
    </source>
</evidence>
<feature type="compositionally biased region" description="Pro residues" evidence="1">
    <location>
        <begin position="9"/>
        <end position="18"/>
    </location>
</feature>
<name>A0A8H7Y5Q1_PSICU</name>